<dbReference type="InterPro" id="IPR009472">
    <property type="entry name" value="Tab2-like"/>
</dbReference>
<evidence type="ECO:0000313" key="3">
    <source>
        <dbReference type="EMBL" id="ASC69154.1"/>
    </source>
</evidence>
<feature type="domain" description="RNA-binding protein Tab2/Atab2 C-terminal" evidence="2">
    <location>
        <begin position="124"/>
        <end position="249"/>
    </location>
</feature>
<dbReference type="InterPro" id="IPR046761">
    <property type="entry name" value="Tab2-like_C"/>
</dbReference>
<proteinExistence type="predicted"/>
<evidence type="ECO:0000259" key="2">
    <source>
        <dbReference type="Pfam" id="PF20429"/>
    </source>
</evidence>
<dbReference type="KEGG" id="hhg:XM38_000800"/>
<protein>
    <submittedName>
        <fullName evidence="3">Uncharacterized protein</fullName>
    </submittedName>
</protein>
<dbReference type="Pfam" id="PF20429">
    <property type="entry name" value="Tab2-like_C"/>
    <property type="match status" value="1"/>
</dbReference>
<name>A0A1Z3HFT4_9CYAN</name>
<feature type="domain" description="RNA-binding protein Tab2-like N-terminal" evidence="1">
    <location>
        <begin position="4"/>
        <end position="108"/>
    </location>
</feature>
<dbReference type="AlphaFoldDB" id="A0A1Z3HFT4"/>
<dbReference type="PANTHER" id="PTHR34556:SF2">
    <property type="entry name" value="PROTEIN TAB2 HOMOLOG, CHLOROPLASTIC"/>
    <property type="match status" value="1"/>
</dbReference>
<sequence>MIAWQVDCYRRPLATPEGQPLWELLICEAADKTLGFTYGVMVPQSEVTAEWLRHHLQVALDRAPRPPEEIQVFRPQCLSLVEAAAAPLAILVVASRHTPTLKQWLQQRAAWYPSLDHYTGESYDSLALDRPPPNPLPESLWGEQWRFAAITAGEFERTFPHEPIPIRQMPPEQLPQRLGVASTTPIPGVVIDGGRQSMPLARWLQSVQPVFLEVIAGPPHGLVLEAGLVDRWILTTFADPQVAEAAQTF</sequence>
<keyword evidence="4" id="KW-1185">Reference proteome</keyword>
<reference evidence="3 4" key="1">
    <citation type="journal article" date="2016" name="Biochim. Biophys. Acta">
        <title>Characterization of red-shifted phycobilisomes isolated from the chlorophyll f-containing cyanobacterium Halomicronema hongdechloris.</title>
        <authorList>
            <person name="Li Y."/>
            <person name="Lin Y."/>
            <person name="Garvey C.J."/>
            <person name="Birch D."/>
            <person name="Corkery R.W."/>
            <person name="Loughlin P.C."/>
            <person name="Scheer H."/>
            <person name="Willows R.D."/>
            <person name="Chen M."/>
        </authorList>
    </citation>
    <scope>NUCLEOTIDE SEQUENCE [LARGE SCALE GENOMIC DNA]</scope>
    <source>
        <strain evidence="3 4">C2206</strain>
    </source>
</reference>
<dbReference type="EMBL" id="CP021983">
    <property type="protein sequence ID" value="ASC69154.1"/>
    <property type="molecule type" value="Genomic_DNA"/>
</dbReference>
<dbReference type="InterPro" id="IPR046760">
    <property type="entry name" value="Tab2-like_N"/>
</dbReference>
<evidence type="ECO:0000259" key="1">
    <source>
        <dbReference type="Pfam" id="PF06485"/>
    </source>
</evidence>
<accession>A0A1Z3HFT4</accession>
<evidence type="ECO:0000313" key="4">
    <source>
        <dbReference type="Proteomes" id="UP000191901"/>
    </source>
</evidence>
<dbReference type="PANTHER" id="PTHR34556">
    <property type="match status" value="1"/>
</dbReference>
<organism evidence="3 4">
    <name type="scientific">Halomicronema hongdechloris C2206</name>
    <dbReference type="NCBI Taxonomy" id="1641165"/>
    <lineage>
        <taxon>Bacteria</taxon>
        <taxon>Bacillati</taxon>
        <taxon>Cyanobacteriota</taxon>
        <taxon>Cyanophyceae</taxon>
        <taxon>Nodosilineales</taxon>
        <taxon>Nodosilineaceae</taxon>
        <taxon>Halomicronema</taxon>
    </lineage>
</organism>
<gene>
    <name evidence="3" type="ORF">XM38_000800</name>
</gene>
<dbReference type="Proteomes" id="UP000191901">
    <property type="component" value="Chromosome"/>
</dbReference>
<dbReference type="GO" id="GO:0003723">
    <property type="term" value="F:RNA binding"/>
    <property type="evidence" value="ECO:0007669"/>
    <property type="project" value="InterPro"/>
</dbReference>
<dbReference type="Pfam" id="PF06485">
    <property type="entry name" value="Tab2-like_N"/>
    <property type="match status" value="1"/>
</dbReference>